<organism evidence="1 2">
    <name type="scientific">Penicillium nalgiovense</name>
    <dbReference type="NCBI Taxonomy" id="60175"/>
    <lineage>
        <taxon>Eukaryota</taxon>
        <taxon>Fungi</taxon>
        <taxon>Dikarya</taxon>
        <taxon>Ascomycota</taxon>
        <taxon>Pezizomycotina</taxon>
        <taxon>Eurotiomycetes</taxon>
        <taxon>Eurotiomycetidae</taxon>
        <taxon>Eurotiales</taxon>
        <taxon>Aspergillaceae</taxon>
        <taxon>Penicillium</taxon>
    </lineage>
</organism>
<name>A0A1V6Z9H2_PENNA</name>
<dbReference type="Proteomes" id="UP000191691">
    <property type="component" value="Unassembled WGS sequence"/>
</dbReference>
<reference evidence="2" key="1">
    <citation type="journal article" date="2017" name="Nat. Microbiol.">
        <title>Global analysis of biosynthetic gene clusters reveals vast potential of secondary metabolite production in Penicillium species.</title>
        <authorList>
            <person name="Nielsen J.C."/>
            <person name="Grijseels S."/>
            <person name="Prigent S."/>
            <person name="Ji B."/>
            <person name="Dainat J."/>
            <person name="Nielsen K.F."/>
            <person name="Frisvad J.C."/>
            <person name="Workman M."/>
            <person name="Nielsen J."/>
        </authorList>
    </citation>
    <scope>NUCLEOTIDE SEQUENCE [LARGE SCALE GENOMIC DNA]</scope>
    <source>
        <strain evidence="2">IBT 13039</strain>
    </source>
</reference>
<dbReference type="EMBL" id="MOOB01000001">
    <property type="protein sequence ID" value="OQE96102.1"/>
    <property type="molecule type" value="Genomic_DNA"/>
</dbReference>
<dbReference type="STRING" id="60175.A0A1V6Z9H2"/>
<evidence type="ECO:0000313" key="1">
    <source>
        <dbReference type="EMBL" id="OQE96102.1"/>
    </source>
</evidence>
<dbReference type="SUPFAM" id="SSF50630">
    <property type="entry name" value="Acid proteases"/>
    <property type="match status" value="1"/>
</dbReference>
<dbReference type="AlphaFoldDB" id="A0A1V6Z9H2"/>
<protein>
    <recommendedName>
        <fullName evidence="3">Peptidase A1 domain-containing protein</fullName>
    </recommendedName>
</protein>
<sequence length="139" mass="14976">MVRDTSHQLPKQSKTVQVDLANERVMDISYVANVTFGTPPQHLLAYFNTWLVAASTTAKKLDELFVYDDSDSMTGGDFVNDVLTVGGITVDTMKMGIVAEHKINANTLILGYGNASSTSLTQALADAGAIMSPAFSLWD</sequence>
<dbReference type="InterPro" id="IPR021109">
    <property type="entry name" value="Peptidase_aspartic_dom_sf"/>
</dbReference>
<evidence type="ECO:0008006" key="3">
    <source>
        <dbReference type="Google" id="ProtNLM"/>
    </source>
</evidence>
<keyword evidence="2" id="KW-1185">Reference proteome</keyword>
<comment type="caution">
    <text evidence="1">The sequence shown here is derived from an EMBL/GenBank/DDBJ whole genome shotgun (WGS) entry which is preliminary data.</text>
</comment>
<proteinExistence type="predicted"/>
<dbReference type="Gene3D" id="2.40.70.10">
    <property type="entry name" value="Acid Proteases"/>
    <property type="match status" value="1"/>
</dbReference>
<evidence type="ECO:0000313" key="2">
    <source>
        <dbReference type="Proteomes" id="UP000191691"/>
    </source>
</evidence>
<gene>
    <name evidence="1" type="ORF">PENNAL_c0001G02884</name>
</gene>
<accession>A0A1V6Z9H2</accession>